<proteinExistence type="predicted"/>
<feature type="non-terminal residue" evidence="1">
    <location>
        <position position="252"/>
    </location>
</feature>
<feature type="non-terminal residue" evidence="1">
    <location>
        <position position="1"/>
    </location>
</feature>
<reference evidence="1" key="1">
    <citation type="journal article" date="2014" name="Front. Microbiol.">
        <title>High frequency of phylogenetically diverse reductive dehalogenase-homologous genes in deep subseafloor sedimentary metagenomes.</title>
        <authorList>
            <person name="Kawai M."/>
            <person name="Futagami T."/>
            <person name="Toyoda A."/>
            <person name="Takaki Y."/>
            <person name="Nishi S."/>
            <person name="Hori S."/>
            <person name="Arai W."/>
            <person name="Tsubouchi T."/>
            <person name="Morono Y."/>
            <person name="Uchiyama I."/>
            <person name="Ito T."/>
            <person name="Fujiyama A."/>
            <person name="Inagaki F."/>
            <person name="Takami H."/>
        </authorList>
    </citation>
    <scope>NUCLEOTIDE SEQUENCE</scope>
    <source>
        <strain evidence="1">Expedition CK06-06</strain>
    </source>
</reference>
<sequence>GSIMTGQLTLPGGGINLDAATLIDVANAIAAHDAAVDPHPQYLTEDEADGLYDPLGAGTLDHSALFNLSADDHPQYYNTSRGDVRYEQLINKGQPSGYAPLDASGFVPGQYLPITQLDFLGGFDASPGDLPPTPTSGGFYVITVSGTLNVVPADGSSETPTPTVVDIGDYIIYSGSTGYWYQQVPNFAQEDARYLQLTGGTLSGDLLMQGNNNTMGADANQKIFFHNSIPGSAFITNTGGGGGQGIQLRANS</sequence>
<dbReference type="EMBL" id="BARS01042142">
    <property type="protein sequence ID" value="GAG39807.1"/>
    <property type="molecule type" value="Genomic_DNA"/>
</dbReference>
<accession>X0XX69</accession>
<name>X0XX69_9ZZZZ</name>
<comment type="caution">
    <text evidence="1">The sequence shown here is derived from an EMBL/GenBank/DDBJ whole genome shotgun (WGS) entry which is preliminary data.</text>
</comment>
<dbReference type="AlphaFoldDB" id="X0XX69"/>
<organism evidence="1">
    <name type="scientific">marine sediment metagenome</name>
    <dbReference type="NCBI Taxonomy" id="412755"/>
    <lineage>
        <taxon>unclassified sequences</taxon>
        <taxon>metagenomes</taxon>
        <taxon>ecological metagenomes</taxon>
    </lineage>
</organism>
<evidence type="ECO:0000313" key="1">
    <source>
        <dbReference type="EMBL" id="GAG39807.1"/>
    </source>
</evidence>
<gene>
    <name evidence="1" type="ORF">S01H1_63983</name>
</gene>
<protein>
    <submittedName>
        <fullName evidence="1">Uncharacterized protein</fullName>
    </submittedName>
</protein>